<dbReference type="RefSeq" id="WP_380966405.1">
    <property type="nucleotide sequence ID" value="NZ_JBHTCO010000015.1"/>
</dbReference>
<keyword evidence="4 7" id="KW-0862">Zinc</keyword>
<sequence>MKWIDISQPLNNNIATWPDDTPFSYEAAWTKEQTGSVNIGKITMSLHTGTHIDAPFHFDNEGRKVIDLDINIYIGPARIIDVSQHKSIGAKELANYDLAGTSRLLLRTAPSNPYVFPNKITYLREGIGPFLKEKGIQLIGVDVPSVDPLDSKDMAAHYSLFNHGVHILENVVLDHVEPGDYELIAQPLPLEAADGSPVRAVIKPIQKGD</sequence>
<evidence type="ECO:0000256" key="1">
    <source>
        <dbReference type="ARBA" id="ARBA00002204"/>
    </source>
</evidence>
<accession>A0ABW2PYK0</accession>
<protein>
    <recommendedName>
        <fullName evidence="7">Kynurenine formamidase</fullName>
        <shortName evidence="7">KFA</shortName>
        <shortName evidence="7">KFase</shortName>
        <ecNumber evidence="7">3.5.1.9</ecNumber>
    </recommendedName>
    <alternativeName>
        <fullName evidence="7">Arylformamidase</fullName>
    </alternativeName>
    <alternativeName>
        <fullName evidence="7">N-formylkynurenine formamidase</fullName>
        <shortName evidence="7">FKF</shortName>
    </alternativeName>
</protein>
<evidence type="ECO:0000256" key="6">
    <source>
        <dbReference type="ARBA" id="ARBA00048496"/>
    </source>
</evidence>
<dbReference type="EC" id="3.5.1.9" evidence="7"/>
<proteinExistence type="inferred from homology"/>
<keyword evidence="3 7" id="KW-0378">Hydrolase</keyword>
<feature type="binding site" evidence="7">
    <location>
        <position position="17"/>
    </location>
    <ligand>
        <name>substrate</name>
    </ligand>
</feature>
<comment type="catalytic activity">
    <reaction evidence="6 7">
        <text>N-formyl-L-kynurenine + H2O = L-kynurenine + formate + H(+)</text>
        <dbReference type="Rhea" id="RHEA:13009"/>
        <dbReference type="ChEBI" id="CHEBI:15377"/>
        <dbReference type="ChEBI" id="CHEBI:15378"/>
        <dbReference type="ChEBI" id="CHEBI:15740"/>
        <dbReference type="ChEBI" id="CHEBI:57959"/>
        <dbReference type="ChEBI" id="CHEBI:58629"/>
        <dbReference type="EC" id="3.5.1.9"/>
    </reaction>
</comment>
<dbReference type="NCBIfam" id="TIGR03035">
    <property type="entry name" value="trp_arylform"/>
    <property type="match status" value="1"/>
</dbReference>
<evidence type="ECO:0000256" key="4">
    <source>
        <dbReference type="ARBA" id="ARBA00022833"/>
    </source>
</evidence>
<comment type="caution">
    <text evidence="8">The sequence shown here is derived from an EMBL/GenBank/DDBJ whole genome shotgun (WGS) entry which is preliminary data.</text>
</comment>
<keyword evidence="2 7" id="KW-0479">Metal-binding</keyword>
<evidence type="ECO:0000256" key="3">
    <source>
        <dbReference type="ARBA" id="ARBA00022801"/>
    </source>
</evidence>
<dbReference type="GO" id="GO:0004061">
    <property type="term" value="F:arylformamidase activity"/>
    <property type="evidence" value="ECO:0007669"/>
    <property type="project" value="UniProtKB-EC"/>
</dbReference>
<comment type="function">
    <text evidence="1 7">Catalyzes the hydrolysis of N-formyl-L-kynurenine to L-kynurenine, the second step in the kynurenine pathway of tryptophan degradation.</text>
</comment>
<evidence type="ECO:0000313" key="9">
    <source>
        <dbReference type="Proteomes" id="UP001596505"/>
    </source>
</evidence>
<dbReference type="Pfam" id="PF04199">
    <property type="entry name" value="Cyclase"/>
    <property type="match status" value="1"/>
</dbReference>
<evidence type="ECO:0000313" key="8">
    <source>
        <dbReference type="EMBL" id="MFC7393760.1"/>
    </source>
</evidence>
<dbReference type="PANTHER" id="PTHR31118:SF32">
    <property type="entry name" value="KYNURENINE FORMAMIDASE"/>
    <property type="match status" value="1"/>
</dbReference>
<evidence type="ECO:0000256" key="5">
    <source>
        <dbReference type="ARBA" id="ARBA00023079"/>
    </source>
</evidence>
<dbReference type="SUPFAM" id="SSF102198">
    <property type="entry name" value="Putative cyclase"/>
    <property type="match status" value="1"/>
</dbReference>
<keyword evidence="5 7" id="KW-0823">Tryptophan catabolism</keyword>
<dbReference type="EMBL" id="JBHTCO010000015">
    <property type="protein sequence ID" value="MFC7393760.1"/>
    <property type="molecule type" value="Genomic_DNA"/>
</dbReference>
<dbReference type="HAMAP" id="MF_01969">
    <property type="entry name" value="KynB"/>
    <property type="match status" value="1"/>
</dbReference>
<dbReference type="InterPro" id="IPR007325">
    <property type="entry name" value="KFase/CYL"/>
</dbReference>
<keyword evidence="9" id="KW-1185">Reference proteome</keyword>
<comment type="pathway">
    <text evidence="7">Amino-acid degradation; L-tryptophan degradation via kynurenine pathway; L-kynurenine from L-tryptophan: step 2/2.</text>
</comment>
<dbReference type="Proteomes" id="UP001596505">
    <property type="component" value="Unassembled WGS sequence"/>
</dbReference>
<comment type="subunit">
    <text evidence="7">Homodimer.</text>
</comment>
<gene>
    <name evidence="7 8" type="primary">kynB</name>
    <name evidence="8" type="ORF">ACFQRG_12430</name>
</gene>
<feature type="binding site" evidence="7">
    <location>
        <position position="169"/>
    </location>
    <ligand>
        <name>Zn(2+)</name>
        <dbReference type="ChEBI" id="CHEBI:29105"/>
        <label>1</label>
    </ligand>
</feature>
<feature type="binding site" evidence="7">
    <location>
        <position position="47"/>
    </location>
    <ligand>
        <name>Zn(2+)</name>
        <dbReference type="ChEBI" id="CHEBI:29105"/>
        <label>1</label>
    </ligand>
</feature>
<feature type="binding site" evidence="7">
    <location>
        <position position="53"/>
    </location>
    <ligand>
        <name>Zn(2+)</name>
        <dbReference type="ChEBI" id="CHEBI:29105"/>
        <label>1</label>
    </ligand>
</feature>
<reference evidence="9" key="1">
    <citation type="journal article" date="2019" name="Int. J. Syst. Evol. Microbiol.">
        <title>The Global Catalogue of Microorganisms (GCM) 10K type strain sequencing project: providing services to taxonomists for standard genome sequencing and annotation.</title>
        <authorList>
            <consortium name="The Broad Institute Genomics Platform"/>
            <consortium name="The Broad Institute Genome Sequencing Center for Infectious Disease"/>
            <person name="Wu L."/>
            <person name="Ma J."/>
        </authorList>
    </citation>
    <scope>NUCLEOTIDE SEQUENCE [LARGE SCALE GENOMIC DNA]</scope>
    <source>
        <strain evidence="9">CGMCC 1.16305</strain>
    </source>
</reference>
<organism evidence="8 9">
    <name type="scientific">Scopulibacillus cellulosilyticus</name>
    <dbReference type="NCBI Taxonomy" id="2665665"/>
    <lineage>
        <taxon>Bacteria</taxon>
        <taxon>Bacillati</taxon>
        <taxon>Bacillota</taxon>
        <taxon>Bacilli</taxon>
        <taxon>Bacillales</taxon>
        <taxon>Sporolactobacillaceae</taxon>
        <taxon>Scopulibacillus</taxon>
    </lineage>
</organism>
<feature type="binding site" evidence="7">
    <location>
        <position position="169"/>
    </location>
    <ligand>
        <name>Zn(2+)</name>
        <dbReference type="ChEBI" id="CHEBI:29105"/>
        <label>2</label>
    </ligand>
</feature>
<dbReference type="Gene3D" id="3.50.30.50">
    <property type="entry name" value="Putative cyclase"/>
    <property type="match status" value="1"/>
</dbReference>
<comment type="similarity">
    <text evidence="7">Belongs to the Cyclase 1 superfamily. KynB family.</text>
</comment>
<dbReference type="PANTHER" id="PTHR31118">
    <property type="entry name" value="CYCLASE-LIKE PROTEIN 2"/>
    <property type="match status" value="1"/>
</dbReference>
<feature type="binding site" evidence="7">
    <location>
        <position position="51"/>
    </location>
    <ligand>
        <name>Zn(2+)</name>
        <dbReference type="ChEBI" id="CHEBI:29105"/>
        <label>1</label>
    </ligand>
</feature>
<evidence type="ECO:0000256" key="2">
    <source>
        <dbReference type="ARBA" id="ARBA00022723"/>
    </source>
</evidence>
<name>A0ABW2PYK0_9BACL</name>
<dbReference type="InterPro" id="IPR037175">
    <property type="entry name" value="KFase_sf"/>
</dbReference>
<feature type="active site" description="Proton donor/acceptor" evidence="7">
    <location>
        <position position="57"/>
    </location>
</feature>
<evidence type="ECO:0000256" key="7">
    <source>
        <dbReference type="HAMAP-Rule" id="MF_01969"/>
    </source>
</evidence>
<feature type="binding site" evidence="7">
    <location>
        <position position="53"/>
    </location>
    <ligand>
        <name>Zn(2+)</name>
        <dbReference type="ChEBI" id="CHEBI:29105"/>
        <label>2</label>
    </ligand>
</feature>
<feature type="binding site" evidence="7">
    <location>
        <position position="157"/>
    </location>
    <ligand>
        <name>Zn(2+)</name>
        <dbReference type="ChEBI" id="CHEBI:29105"/>
        <label>2</label>
    </ligand>
</feature>
<comment type="cofactor">
    <cofactor evidence="7">
        <name>Zn(2+)</name>
        <dbReference type="ChEBI" id="CHEBI:29105"/>
    </cofactor>
    <text evidence="7">Binds 2 zinc ions per subunit.</text>
</comment>
<dbReference type="InterPro" id="IPR017484">
    <property type="entry name" value="Kynurenine_formamidase_bac"/>
</dbReference>